<organism evidence="2 3">
    <name type="scientific">Aeoliella mucimassa</name>
    <dbReference type="NCBI Taxonomy" id="2527972"/>
    <lineage>
        <taxon>Bacteria</taxon>
        <taxon>Pseudomonadati</taxon>
        <taxon>Planctomycetota</taxon>
        <taxon>Planctomycetia</taxon>
        <taxon>Pirellulales</taxon>
        <taxon>Lacipirellulaceae</taxon>
        <taxon>Aeoliella</taxon>
    </lineage>
</organism>
<protein>
    <submittedName>
        <fullName evidence="2">Uncharacterized protein</fullName>
    </submittedName>
</protein>
<reference evidence="2 3" key="1">
    <citation type="submission" date="2019-02" db="EMBL/GenBank/DDBJ databases">
        <title>Deep-cultivation of Planctomycetes and their phenomic and genomic characterization uncovers novel biology.</title>
        <authorList>
            <person name="Wiegand S."/>
            <person name="Jogler M."/>
            <person name="Boedeker C."/>
            <person name="Pinto D."/>
            <person name="Vollmers J."/>
            <person name="Rivas-Marin E."/>
            <person name="Kohn T."/>
            <person name="Peeters S.H."/>
            <person name="Heuer A."/>
            <person name="Rast P."/>
            <person name="Oberbeckmann S."/>
            <person name="Bunk B."/>
            <person name="Jeske O."/>
            <person name="Meyerdierks A."/>
            <person name="Storesund J.E."/>
            <person name="Kallscheuer N."/>
            <person name="Luecker S."/>
            <person name="Lage O.M."/>
            <person name="Pohl T."/>
            <person name="Merkel B.J."/>
            <person name="Hornburger P."/>
            <person name="Mueller R.-W."/>
            <person name="Bruemmer F."/>
            <person name="Labrenz M."/>
            <person name="Spormann A.M."/>
            <person name="Op den Camp H."/>
            <person name="Overmann J."/>
            <person name="Amann R."/>
            <person name="Jetten M.S.M."/>
            <person name="Mascher T."/>
            <person name="Medema M.H."/>
            <person name="Devos D.P."/>
            <person name="Kaster A.-K."/>
            <person name="Ovreas L."/>
            <person name="Rohde M."/>
            <person name="Galperin M.Y."/>
            <person name="Jogler C."/>
        </authorList>
    </citation>
    <scope>NUCLEOTIDE SEQUENCE [LARGE SCALE GENOMIC DNA]</scope>
    <source>
        <strain evidence="2 3">Pan181</strain>
    </source>
</reference>
<keyword evidence="3" id="KW-1185">Reference proteome</keyword>
<dbReference type="RefSeq" id="WP_231943719.1">
    <property type="nucleotide sequence ID" value="NZ_CP036278.1"/>
</dbReference>
<evidence type="ECO:0000313" key="2">
    <source>
        <dbReference type="EMBL" id="QDU54105.1"/>
    </source>
</evidence>
<dbReference type="EMBL" id="CP036278">
    <property type="protein sequence ID" value="QDU54105.1"/>
    <property type="molecule type" value="Genomic_DNA"/>
</dbReference>
<feature type="transmembrane region" description="Helical" evidence="1">
    <location>
        <begin position="120"/>
        <end position="138"/>
    </location>
</feature>
<name>A0A518AH92_9BACT</name>
<keyword evidence="1" id="KW-1133">Transmembrane helix</keyword>
<dbReference type="Proteomes" id="UP000315750">
    <property type="component" value="Chromosome"/>
</dbReference>
<evidence type="ECO:0000256" key="1">
    <source>
        <dbReference type="SAM" id="Phobius"/>
    </source>
</evidence>
<proteinExistence type="predicted"/>
<keyword evidence="1" id="KW-0472">Membrane</keyword>
<feature type="transmembrane region" description="Helical" evidence="1">
    <location>
        <begin position="84"/>
        <end position="108"/>
    </location>
</feature>
<dbReference type="KEGG" id="amuc:Pan181_02850"/>
<gene>
    <name evidence="2" type="ORF">Pan181_02850</name>
</gene>
<dbReference type="AlphaFoldDB" id="A0A518AH92"/>
<keyword evidence="1" id="KW-0812">Transmembrane</keyword>
<accession>A0A518AH92</accession>
<sequence>MKLLEMQPAFRVNVAAPPDEALRRLRQAIRSPELAGHAESAGPCLDFKVARSERRMWSPHLSVQLYPTDEGTELYCRFSPRPEIWTCVMMAYFAAVFVMFVAAIYGYVLYTLDVRPWPLLLVPLGAIVMFSLHVVSLVGQRLSNDQMEVLHDRLDRAVELAFAEKHT</sequence>
<evidence type="ECO:0000313" key="3">
    <source>
        <dbReference type="Proteomes" id="UP000315750"/>
    </source>
</evidence>